<evidence type="ECO:0000256" key="3">
    <source>
        <dbReference type="ARBA" id="ARBA00023134"/>
    </source>
</evidence>
<feature type="binding site" evidence="5">
    <location>
        <position position="398"/>
    </location>
    <ligand>
        <name>GTP</name>
        <dbReference type="ChEBI" id="CHEBI:37565"/>
    </ligand>
</feature>
<sequence length="420" mass="49524">MGPKLSKKKKKQKSSQSKKRKKTVKRIRRSTLTSKKSSHLNKKNSKSNEKKKKKKKKKRTNSFTSFDFKNKETNDLTLESDRFLQSLLSQEQPRNTPKKHQIKVLFLGCAESGKSTIIKNIKCFTSTQFSNEEKIEFRDAIRENVLSDMGTLLSLAQFELKINFENDLLELIEEFNQITQSQKSTNRIWTLVQKIWEYQEIQLIYYQKHKFSKSKYHLTESAEVFFNKVRTIKQPEFLPNTEEILKCYLPTTHIVMEEIVFSEHIWKSFDLPGMREDRKQWPSVYNAVNLVCFVVALSEFDMSLRESTGENRLRDSLNEFSNICSSPWFTNTQIILLFNKTDIFKKKLKKVELHSSFPEYNGDNSYHDAFEFIKSKFLDESIVGSYDRKRIQIYLVNALDLNSVSTTFNHISDKYFNSEN</sequence>
<dbReference type="FunFam" id="3.40.50.300:FF:000720">
    <property type="entry name" value="Guanine nucleotide-binding protein G(k) subunit alpha"/>
    <property type="match status" value="1"/>
</dbReference>
<evidence type="ECO:0000256" key="4">
    <source>
        <dbReference type="ARBA" id="ARBA00023224"/>
    </source>
</evidence>
<feature type="compositionally biased region" description="Basic residues" evidence="7">
    <location>
        <begin position="36"/>
        <end position="60"/>
    </location>
</feature>
<reference evidence="8" key="1">
    <citation type="submission" date="2022-08" db="EMBL/GenBank/DDBJ databases">
        <title>Novel sulphate-reducing endosymbionts in the free-living metamonad Anaeramoeba.</title>
        <authorList>
            <person name="Jerlstrom-Hultqvist J."/>
            <person name="Cepicka I."/>
            <person name="Gallot-Lavallee L."/>
            <person name="Salas-Leiva D."/>
            <person name="Curtis B.A."/>
            <person name="Zahonova K."/>
            <person name="Pipaliya S."/>
            <person name="Dacks J."/>
            <person name="Roger A.J."/>
        </authorList>
    </citation>
    <scope>NUCLEOTIDE SEQUENCE</scope>
    <source>
        <strain evidence="8">Busselton2</strain>
    </source>
</reference>
<dbReference type="GO" id="GO:0005525">
    <property type="term" value="F:GTP binding"/>
    <property type="evidence" value="ECO:0007669"/>
    <property type="project" value="UniProtKB-KW"/>
</dbReference>
<keyword evidence="2 5" id="KW-0547">Nucleotide-binding</keyword>
<keyword evidence="4" id="KW-0807">Transducer</keyword>
<proteinExistence type="predicted"/>
<dbReference type="GO" id="GO:0031683">
    <property type="term" value="F:G-protein beta/gamma-subunit complex binding"/>
    <property type="evidence" value="ECO:0007669"/>
    <property type="project" value="InterPro"/>
</dbReference>
<organism evidence="8 9">
    <name type="scientific">Anaeramoeba flamelloides</name>
    <dbReference type="NCBI Taxonomy" id="1746091"/>
    <lineage>
        <taxon>Eukaryota</taxon>
        <taxon>Metamonada</taxon>
        <taxon>Anaeramoebidae</taxon>
        <taxon>Anaeramoeba</taxon>
    </lineage>
</organism>
<gene>
    <name evidence="8" type="ORF">M0812_16851</name>
</gene>
<keyword evidence="3 5" id="KW-0342">GTP-binding</keyword>
<feature type="binding site" evidence="6">
    <location>
        <position position="251"/>
    </location>
    <ligand>
        <name>Mg(2+)</name>
        <dbReference type="ChEBI" id="CHEBI:18420"/>
    </ligand>
</feature>
<evidence type="ECO:0000256" key="2">
    <source>
        <dbReference type="ARBA" id="ARBA00022741"/>
    </source>
</evidence>
<evidence type="ECO:0000256" key="7">
    <source>
        <dbReference type="SAM" id="MobiDB-lite"/>
    </source>
</evidence>
<dbReference type="SUPFAM" id="SSF52540">
    <property type="entry name" value="P-loop containing nucleoside triphosphate hydrolases"/>
    <property type="match status" value="1"/>
</dbReference>
<dbReference type="GO" id="GO:0005834">
    <property type="term" value="C:heterotrimeric G-protein complex"/>
    <property type="evidence" value="ECO:0007669"/>
    <property type="project" value="TreeGrafter"/>
</dbReference>
<feature type="region of interest" description="Disordered" evidence="7">
    <location>
        <begin position="1"/>
        <end position="64"/>
    </location>
</feature>
<feature type="compositionally biased region" description="Basic residues" evidence="7">
    <location>
        <begin position="1"/>
        <end position="29"/>
    </location>
</feature>
<feature type="binding site" evidence="5">
    <location>
        <begin position="111"/>
        <end position="116"/>
    </location>
    <ligand>
        <name>GTP</name>
        <dbReference type="ChEBI" id="CHEBI:37565"/>
    </ligand>
</feature>
<feature type="binding site" evidence="6">
    <location>
        <position position="115"/>
    </location>
    <ligand>
        <name>Mg(2+)</name>
        <dbReference type="ChEBI" id="CHEBI:18420"/>
    </ligand>
</feature>
<protein>
    <submittedName>
        <fullName evidence="8">G protein alpha i subunit</fullName>
    </submittedName>
</protein>
<dbReference type="Gene3D" id="1.10.400.10">
    <property type="entry name" value="GI Alpha 1, domain 2-like"/>
    <property type="match status" value="1"/>
</dbReference>
<dbReference type="InterPro" id="IPR011025">
    <property type="entry name" value="GproteinA_insert"/>
</dbReference>
<dbReference type="PROSITE" id="PS51882">
    <property type="entry name" value="G_ALPHA"/>
    <property type="match status" value="1"/>
</dbReference>
<evidence type="ECO:0000256" key="5">
    <source>
        <dbReference type="PIRSR" id="PIRSR601019-1"/>
    </source>
</evidence>
<dbReference type="PRINTS" id="PR00318">
    <property type="entry name" value="GPROTEINA"/>
</dbReference>
<dbReference type="PANTHER" id="PTHR10218:SF302">
    <property type="entry name" value="GUANINE NUCLEOTIDE-BINDING PROTEIN ALPHA-5 SUBUNIT"/>
    <property type="match status" value="1"/>
</dbReference>
<dbReference type="InterPro" id="IPR001019">
    <property type="entry name" value="Gprotein_alpha_su"/>
</dbReference>
<dbReference type="SMART" id="SM00275">
    <property type="entry name" value="G_alpha"/>
    <property type="match status" value="1"/>
</dbReference>
<dbReference type="SUPFAM" id="SSF47895">
    <property type="entry name" value="Transducin (alpha subunit), insertion domain"/>
    <property type="match status" value="1"/>
</dbReference>
<evidence type="ECO:0000313" key="9">
    <source>
        <dbReference type="Proteomes" id="UP001146793"/>
    </source>
</evidence>
<evidence type="ECO:0000256" key="1">
    <source>
        <dbReference type="ARBA" id="ARBA00022723"/>
    </source>
</evidence>
<dbReference type="Pfam" id="PF00503">
    <property type="entry name" value="G-alpha"/>
    <property type="match status" value="1"/>
</dbReference>
<dbReference type="InterPro" id="IPR027417">
    <property type="entry name" value="P-loop_NTPase"/>
</dbReference>
<feature type="binding site" evidence="5">
    <location>
        <begin position="245"/>
        <end position="251"/>
    </location>
    <ligand>
        <name>GTP</name>
        <dbReference type="ChEBI" id="CHEBI:37565"/>
    </ligand>
</feature>
<dbReference type="Proteomes" id="UP001146793">
    <property type="component" value="Unassembled WGS sequence"/>
</dbReference>
<comment type="caution">
    <text evidence="8">The sequence shown here is derived from an EMBL/GenBank/DDBJ whole genome shotgun (WGS) entry which is preliminary data.</text>
</comment>
<dbReference type="AlphaFoldDB" id="A0AAV7Z779"/>
<dbReference type="GO" id="GO:0001664">
    <property type="term" value="F:G protein-coupled receptor binding"/>
    <property type="evidence" value="ECO:0007669"/>
    <property type="project" value="TreeGrafter"/>
</dbReference>
<evidence type="ECO:0000256" key="6">
    <source>
        <dbReference type="PIRSR" id="PIRSR601019-2"/>
    </source>
</evidence>
<dbReference type="GO" id="GO:0003924">
    <property type="term" value="F:GTPase activity"/>
    <property type="evidence" value="ECO:0007669"/>
    <property type="project" value="InterPro"/>
</dbReference>
<dbReference type="GO" id="GO:0005737">
    <property type="term" value="C:cytoplasm"/>
    <property type="evidence" value="ECO:0007669"/>
    <property type="project" value="TreeGrafter"/>
</dbReference>
<dbReference type="PANTHER" id="PTHR10218">
    <property type="entry name" value="GTP-BINDING PROTEIN ALPHA SUBUNIT"/>
    <property type="match status" value="1"/>
</dbReference>
<feature type="binding site" evidence="5">
    <location>
        <begin position="339"/>
        <end position="342"/>
    </location>
    <ligand>
        <name>GTP</name>
        <dbReference type="ChEBI" id="CHEBI:37565"/>
    </ligand>
</feature>
<dbReference type="GO" id="GO:0007188">
    <property type="term" value="P:adenylate cyclase-modulating G protein-coupled receptor signaling pathway"/>
    <property type="evidence" value="ECO:0007669"/>
    <property type="project" value="TreeGrafter"/>
</dbReference>
<keyword evidence="1 6" id="KW-0479">Metal-binding</keyword>
<accession>A0AAV7Z779</accession>
<keyword evidence="6" id="KW-0460">Magnesium</keyword>
<evidence type="ECO:0000313" key="8">
    <source>
        <dbReference type="EMBL" id="KAJ3437684.1"/>
    </source>
</evidence>
<name>A0AAV7Z779_9EUKA</name>
<dbReference type="EMBL" id="JANTQA010000033">
    <property type="protein sequence ID" value="KAJ3437684.1"/>
    <property type="molecule type" value="Genomic_DNA"/>
</dbReference>
<dbReference type="Gene3D" id="3.40.50.300">
    <property type="entry name" value="P-loop containing nucleotide triphosphate hydrolases"/>
    <property type="match status" value="1"/>
</dbReference>
<dbReference type="GO" id="GO:0046872">
    <property type="term" value="F:metal ion binding"/>
    <property type="evidence" value="ECO:0007669"/>
    <property type="project" value="UniProtKB-KW"/>
</dbReference>